<dbReference type="EMBL" id="CAJOBS010000140">
    <property type="protein sequence ID" value="CAF4505885.1"/>
    <property type="molecule type" value="Genomic_DNA"/>
</dbReference>
<evidence type="ECO:0000313" key="6">
    <source>
        <dbReference type="EMBL" id="CAF4505885.1"/>
    </source>
</evidence>
<feature type="compositionally biased region" description="Polar residues" evidence="1">
    <location>
        <begin position="49"/>
        <end position="58"/>
    </location>
</feature>
<comment type="caution">
    <text evidence="3">The sequence shown here is derived from an EMBL/GenBank/DDBJ whole genome shotgun (WGS) entry which is preliminary data.</text>
</comment>
<dbReference type="Proteomes" id="UP000663838">
    <property type="component" value="Unassembled WGS sequence"/>
</dbReference>
<feature type="compositionally biased region" description="Basic and acidic residues" evidence="1">
    <location>
        <begin position="1"/>
        <end position="12"/>
    </location>
</feature>
<evidence type="ECO:0000256" key="1">
    <source>
        <dbReference type="SAM" id="MobiDB-lite"/>
    </source>
</evidence>
<evidence type="ECO:0000313" key="4">
    <source>
        <dbReference type="EMBL" id="CAF4259887.1"/>
    </source>
</evidence>
<dbReference type="Proteomes" id="UP000663862">
    <property type="component" value="Unassembled WGS sequence"/>
</dbReference>
<reference evidence="3" key="1">
    <citation type="submission" date="2021-02" db="EMBL/GenBank/DDBJ databases">
        <authorList>
            <person name="Nowell W R."/>
        </authorList>
    </citation>
    <scope>NUCLEOTIDE SEQUENCE</scope>
</reference>
<dbReference type="EMBL" id="CAJOBQ010000110">
    <property type="protein sequence ID" value="CAF4259887.1"/>
    <property type="molecule type" value="Genomic_DNA"/>
</dbReference>
<feature type="region of interest" description="Disordered" evidence="1">
    <location>
        <begin position="1"/>
        <end position="58"/>
    </location>
</feature>
<dbReference type="EMBL" id="CAJOBR010000306">
    <property type="protein sequence ID" value="CAF4493743.1"/>
    <property type="molecule type" value="Genomic_DNA"/>
</dbReference>
<evidence type="ECO:0000313" key="3">
    <source>
        <dbReference type="EMBL" id="CAF4170613.1"/>
    </source>
</evidence>
<sequence length="116" mass="13604">MKEYTYEAERSWEKHRRPGVIDHQARQRHQRQPIGDDAAMDADASSMSETTSESGVSDLETSMTDFRCSCCPYGYHLDTDFMKFLDDMYGPDVLRTLKKIEQKRHDVRLRLINEQV</sequence>
<dbReference type="Proteomes" id="UP000663873">
    <property type="component" value="Unassembled WGS sequence"/>
</dbReference>
<dbReference type="InterPro" id="IPR021939">
    <property type="entry name" value="KN_motif"/>
</dbReference>
<dbReference type="Proteomes" id="UP000663851">
    <property type="component" value="Unassembled WGS sequence"/>
</dbReference>
<evidence type="ECO:0000313" key="5">
    <source>
        <dbReference type="EMBL" id="CAF4493743.1"/>
    </source>
</evidence>
<organism evidence="3 7">
    <name type="scientific">Rotaria socialis</name>
    <dbReference type="NCBI Taxonomy" id="392032"/>
    <lineage>
        <taxon>Eukaryota</taxon>
        <taxon>Metazoa</taxon>
        <taxon>Spiralia</taxon>
        <taxon>Gnathifera</taxon>
        <taxon>Rotifera</taxon>
        <taxon>Eurotatoria</taxon>
        <taxon>Bdelloidea</taxon>
        <taxon>Philodinida</taxon>
        <taxon>Philodinidae</taxon>
        <taxon>Rotaria</taxon>
    </lineage>
</organism>
<protein>
    <submittedName>
        <fullName evidence="3">Uncharacterized protein</fullName>
    </submittedName>
</protein>
<dbReference type="EMBL" id="CAJOBP010000382">
    <property type="protein sequence ID" value="CAF4170613.1"/>
    <property type="molecule type" value="Genomic_DNA"/>
</dbReference>
<evidence type="ECO:0000313" key="7">
    <source>
        <dbReference type="Proteomes" id="UP000663873"/>
    </source>
</evidence>
<dbReference type="Proteomes" id="UP000663848">
    <property type="component" value="Unassembled WGS sequence"/>
</dbReference>
<dbReference type="Pfam" id="PF12075">
    <property type="entry name" value="KN_motif"/>
    <property type="match status" value="1"/>
</dbReference>
<proteinExistence type="predicted"/>
<gene>
    <name evidence="2" type="ORF">HFQ381_LOCUS800</name>
    <name evidence="5" type="ORF">QYT958_LOCUS4083</name>
    <name evidence="6" type="ORF">TOA249_LOCUS3845</name>
    <name evidence="4" type="ORF">TSG867_LOCUS3638</name>
    <name evidence="3" type="ORF">UJA718_LOCUS4673</name>
</gene>
<dbReference type="EMBL" id="CAJOBO010000019">
    <property type="protein sequence ID" value="CAF4098824.1"/>
    <property type="molecule type" value="Genomic_DNA"/>
</dbReference>
<evidence type="ECO:0000313" key="2">
    <source>
        <dbReference type="EMBL" id="CAF4098824.1"/>
    </source>
</evidence>
<accession>A0A819ZZT7</accession>
<dbReference type="AlphaFoldDB" id="A0A819ZZT7"/>
<name>A0A819ZZT7_9BILA</name>
<keyword evidence="7" id="KW-1185">Reference proteome</keyword>